<evidence type="ECO:0000259" key="5">
    <source>
        <dbReference type="Pfam" id="PF06607"/>
    </source>
</evidence>
<dbReference type="InterPro" id="IPR023569">
    <property type="entry name" value="Prokineticin_domain"/>
</dbReference>
<evidence type="ECO:0000256" key="2">
    <source>
        <dbReference type="ARBA" id="ARBA00022525"/>
    </source>
</evidence>
<evidence type="ECO:0000256" key="4">
    <source>
        <dbReference type="SAM" id="SignalP"/>
    </source>
</evidence>
<protein>
    <submittedName>
        <fullName evidence="6">Prokineticin Bm8-d like protein</fullName>
    </submittedName>
</protein>
<keyword evidence="4" id="KW-0732">Signal</keyword>
<evidence type="ECO:0000256" key="3">
    <source>
        <dbReference type="ARBA" id="ARBA00023157"/>
    </source>
</evidence>
<dbReference type="EMBL" id="JABXBU010000002">
    <property type="protein sequence ID" value="KAF8795267.1"/>
    <property type="molecule type" value="Genomic_DNA"/>
</dbReference>
<keyword evidence="2" id="KW-0964">Secreted</keyword>
<keyword evidence="3" id="KW-1015">Disulfide bond</keyword>
<proteinExistence type="predicted"/>
<evidence type="ECO:0000256" key="1">
    <source>
        <dbReference type="ARBA" id="ARBA00004613"/>
    </source>
</evidence>
<organism evidence="6 7">
    <name type="scientific">Argiope bruennichi</name>
    <name type="common">Wasp spider</name>
    <name type="synonym">Aranea bruennichi</name>
    <dbReference type="NCBI Taxonomy" id="94029"/>
    <lineage>
        <taxon>Eukaryota</taxon>
        <taxon>Metazoa</taxon>
        <taxon>Ecdysozoa</taxon>
        <taxon>Arthropoda</taxon>
        <taxon>Chelicerata</taxon>
        <taxon>Arachnida</taxon>
        <taxon>Araneae</taxon>
        <taxon>Araneomorphae</taxon>
        <taxon>Entelegynae</taxon>
        <taxon>Araneoidea</taxon>
        <taxon>Araneidae</taxon>
        <taxon>Argiope</taxon>
    </lineage>
</organism>
<evidence type="ECO:0000313" key="7">
    <source>
        <dbReference type="Proteomes" id="UP000807504"/>
    </source>
</evidence>
<sequence>MMFYVYLALLVIGYANADDMRSCITDDNCKEGECCISMAFLRGFCHDLGSEGDHCIMEPAKTEYGNKNLFGCPCKEGLKCVPEIVEKEGEKTVMKNLSCKKTE</sequence>
<evidence type="ECO:0000313" key="6">
    <source>
        <dbReference type="EMBL" id="KAF8795267.1"/>
    </source>
</evidence>
<dbReference type="Proteomes" id="UP000807504">
    <property type="component" value="Unassembled WGS sequence"/>
</dbReference>
<accession>A0A8T0FVX6</accession>
<dbReference type="AlphaFoldDB" id="A0A8T0FVX6"/>
<feature type="chain" id="PRO_5035905622" evidence="4">
    <location>
        <begin position="18"/>
        <end position="103"/>
    </location>
</feature>
<dbReference type="Gene3D" id="2.10.80.10">
    <property type="entry name" value="Lipase, subunit A"/>
    <property type="match status" value="1"/>
</dbReference>
<dbReference type="GO" id="GO:0005576">
    <property type="term" value="C:extracellular region"/>
    <property type="evidence" value="ECO:0007669"/>
    <property type="project" value="UniProtKB-SubCell"/>
</dbReference>
<reference evidence="6" key="1">
    <citation type="journal article" date="2020" name="bioRxiv">
        <title>Chromosome-level reference genome of the European wasp spider Argiope bruennichi: a resource for studies on range expansion and evolutionary adaptation.</title>
        <authorList>
            <person name="Sheffer M.M."/>
            <person name="Hoppe A."/>
            <person name="Krehenwinkel H."/>
            <person name="Uhl G."/>
            <person name="Kuss A.W."/>
            <person name="Jensen L."/>
            <person name="Jensen C."/>
            <person name="Gillespie R.G."/>
            <person name="Hoff K.J."/>
            <person name="Prost S."/>
        </authorList>
    </citation>
    <scope>NUCLEOTIDE SEQUENCE</scope>
</reference>
<dbReference type="Pfam" id="PF06607">
    <property type="entry name" value="Prokineticin"/>
    <property type="match status" value="1"/>
</dbReference>
<gene>
    <name evidence="6" type="ORF">HNY73_003138</name>
</gene>
<keyword evidence="7" id="KW-1185">Reference proteome</keyword>
<comment type="subcellular location">
    <subcellularLocation>
        <location evidence="1">Secreted</location>
    </subcellularLocation>
</comment>
<name>A0A8T0FVX6_ARGBR</name>
<feature type="domain" description="Prokineticin" evidence="5">
    <location>
        <begin position="5"/>
        <end position="81"/>
    </location>
</feature>
<comment type="caution">
    <text evidence="6">The sequence shown here is derived from an EMBL/GenBank/DDBJ whole genome shotgun (WGS) entry which is preliminary data.</text>
</comment>
<reference evidence="6" key="2">
    <citation type="submission" date="2020-06" db="EMBL/GenBank/DDBJ databases">
        <authorList>
            <person name="Sheffer M."/>
        </authorList>
    </citation>
    <scope>NUCLEOTIDE SEQUENCE</scope>
</reference>
<feature type="signal peptide" evidence="4">
    <location>
        <begin position="1"/>
        <end position="17"/>
    </location>
</feature>